<keyword evidence="1" id="KW-1133">Transmembrane helix</keyword>
<keyword evidence="1" id="KW-0812">Transmembrane</keyword>
<accession>A0A9D9DG00</accession>
<feature type="transmembrane region" description="Helical" evidence="1">
    <location>
        <begin position="20"/>
        <end position="45"/>
    </location>
</feature>
<dbReference type="AlphaFoldDB" id="A0A9D9DG00"/>
<dbReference type="Proteomes" id="UP000823634">
    <property type="component" value="Unassembled WGS sequence"/>
</dbReference>
<keyword evidence="1" id="KW-0472">Membrane</keyword>
<proteinExistence type="predicted"/>
<sequence length="356" mass="41289">MDYDKGRIAWAVKARIKANFLFRIACFAYCLGIFSLFLSIGVLMAPFDVNWFALSFILLSFLFLFLGLAILLWRYFPLNHYYRIKERALYIAKSLSEDDSKARMEIESAIRRKDENGAIDAIIRQFDLANEKLLSTAFPRESALNRGGYDGNSFIAFALSFLFGMLSLLSVGLLYPIGFIHLAKYEAKHDRIEGKKLIFDGTLREFYPIWLLWYFLTIISFGIFFLFIPKRLLRYQWAHTHFEGELACLGSGFQGNAIVYFLVSVGCKVINIASVDLLRPLTMDWENAYFRDHLYVDGRKLRYDGNAIVFLGKWVCWALLSLATLGIYRIFLSGKLRDYVNSHTRVNGDRELMLWR</sequence>
<reference evidence="2" key="2">
    <citation type="journal article" date="2021" name="PeerJ">
        <title>Extensive microbial diversity within the chicken gut microbiome revealed by metagenomics and culture.</title>
        <authorList>
            <person name="Gilroy R."/>
            <person name="Ravi A."/>
            <person name="Getino M."/>
            <person name="Pursley I."/>
            <person name="Horton D.L."/>
            <person name="Alikhan N.F."/>
            <person name="Baker D."/>
            <person name="Gharbi K."/>
            <person name="Hall N."/>
            <person name="Watson M."/>
            <person name="Adriaenssens E.M."/>
            <person name="Foster-Nyarko E."/>
            <person name="Jarju S."/>
            <person name="Secka A."/>
            <person name="Antonio M."/>
            <person name="Oren A."/>
            <person name="Chaudhuri R.R."/>
            <person name="La Ragione R."/>
            <person name="Hildebrand F."/>
            <person name="Pallen M.J."/>
        </authorList>
    </citation>
    <scope>NUCLEOTIDE SEQUENCE</scope>
    <source>
        <strain evidence="2">17113</strain>
    </source>
</reference>
<feature type="transmembrane region" description="Helical" evidence="1">
    <location>
        <begin position="51"/>
        <end position="76"/>
    </location>
</feature>
<evidence type="ECO:0000313" key="2">
    <source>
        <dbReference type="EMBL" id="MBO8426177.1"/>
    </source>
</evidence>
<feature type="transmembrane region" description="Helical" evidence="1">
    <location>
        <begin position="308"/>
        <end position="331"/>
    </location>
</feature>
<dbReference type="EMBL" id="JADINA010000019">
    <property type="protein sequence ID" value="MBO8426177.1"/>
    <property type="molecule type" value="Genomic_DNA"/>
</dbReference>
<name>A0A9D9DG00_9FIRM</name>
<feature type="transmembrane region" description="Helical" evidence="1">
    <location>
        <begin position="207"/>
        <end position="228"/>
    </location>
</feature>
<reference evidence="2" key="1">
    <citation type="submission" date="2020-10" db="EMBL/GenBank/DDBJ databases">
        <authorList>
            <person name="Gilroy R."/>
        </authorList>
    </citation>
    <scope>NUCLEOTIDE SEQUENCE</scope>
    <source>
        <strain evidence="2">17113</strain>
    </source>
</reference>
<feature type="transmembrane region" description="Helical" evidence="1">
    <location>
        <begin position="154"/>
        <end position="175"/>
    </location>
</feature>
<comment type="caution">
    <text evidence="2">The sequence shown here is derived from an EMBL/GenBank/DDBJ whole genome shotgun (WGS) entry which is preliminary data.</text>
</comment>
<gene>
    <name evidence="2" type="ORF">IAC61_02505</name>
</gene>
<evidence type="ECO:0000313" key="3">
    <source>
        <dbReference type="Proteomes" id="UP000823634"/>
    </source>
</evidence>
<organism evidence="2 3">
    <name type="scientific">Candidatus Alloenteromonas pullistercoris</name>
    <dbReference type="NCBI Taxonomy" id="2840785"/>
    <lineage>
        <taxon>Bacteria</taxon>
        <taxon>Bacillati</taxon>
        <taxon>Bacillota</taxon>
        <taxon>Bacillota incertae sedis</taxon>
        <taxon>Candidatus Alloenteromonas</taxon>
    </lineage>
</organism>
<protein>
    <submittedName>
        <fullName evidence="2">Uncharacterized protein</fullName>
    </submittedName>
</protein>
<evidence type="ECO:0000256" key="1">
    <source>
        <dbReference type="SAM" id="Phobius"/>
    </source>
</evidence>